<comment type="similarity">
    <text evidence="1 3 6">Belongs to the aldehyde dehydrogenase family.</text>
</comment>
<evidence type="ECO:0000256" key="3">
    <source>
        <dbReference type="PIRNR" id="PIRNR036492"/>
    </source>
</evidence>
<dbReference type="Proteomes" id="UP000256964">
    <property type="component" value="Unassembled WGS sequence"/>
</dbReference>
<keyword evidence="7" id="KW-0812">Transmembrane</keyword>
<keyword evidence="7" id="KW-1133">Transmembrane helix</keyword>
<evidence type="ECO:0000259" key="8">
    <source>
        <dbReference type="Pfam" id="PF00171"/>
    </source>
</evidence>
<evidence type="ECO:0000256" key="6">
    <source>
        <dbReference type="RuleBase" id="RU003345"/>
    </source>
</evidence>
<accession>A0A371CUS8</accession>
<dbReference type="InterPro" id="IPR015590">
    <property type="entry name" value="Aldehyde_DH_dom"/>
</dbReference>
<evidence type="ECO:0000313" key="9">
    <source>
        <dbReference type="EMBL" id="RDX44034.1"/>
    </source>
</evidence>
<dbReference type="GO" id="GO:0005737">
    <property type="term" value="C:cytoplasm"/>
    <property type="evidence" value="ECO:0007669"/>
    <property type="project" value="TreeGrafter"/>
</dbReference>
<dbReference type="InterPro" id="IPR016163">
    <property type="entry name" value="Ald_DH_C"/>
</dbReference>
<dbReference type="OrthoDB" id="440325at2759"/>
<dbReference type="Pfam" id="PF00171">
    <property type="entry name" value="Aldedh"/>
    <property type="match status" value="2"/>
</dbReference>
<keyword evidence="10" id="KW-1185">Reference proteome</keyword>
<dbReference type="GO" id="GO:0004029">
    <property type="term" value="F:aldehyde dehydrogenase (NAD+) activity"/>
    <property type="evidence" value="ECO:0007669"/>
    <property type="project" value="TreeGrafter"/>
</dbReference>
<proteinExistence type="inferred from homology"/>
<dbReference type="EMBL" id="KZ857456">
    <property type="protein sequence ID" value="RDX44034.1"/>
    <property type="molecule type" value="Genomic_DNA"/>
</dbReference>
<dbReference type="AlphaFoldDB" id="A0A371CUS8"/>
<feature type="domain" description="Aldehyde dehydrogenase" evidence="8">
    <location>
        <begin position="9"/>
        <end position="364"/>
    </location>
</feature>
<dbReference type="PIRSF" id="PIRSF036492">
    <property type="entry name" value="ALDH"/>
    <property type="match status" value="1"/>
</dbReference>
<dbReference type="PROSITE" id="PS00687">
    <property type="entry name" value="ALDEHYDE_DEHYDR_GLU"/>
    <property type="match status" value="1"/>
</dbReference>
<keyword evidence="7" id="KW-0472">Membrane</keyword>
<dbReference type="Gene3D" id="3.40.605.10">
    <property type="entry name" value="Aldehyde Dehydrogenase, Chain A, domain 1"/>
    <property type="match status" value="1"/>
</dbReference>
<dbReference type="PANTHER" id="PTHR43570">
    <property type="entry name" value="ALDEHYDE DEHYDROGENASE"/>
    <property type="match status" value="1"/>
</dbReference>
<name>A0A371CUS8_9APHY</name>
<evidence type="ECO:0000256" key="7">
    <source>
        <dbReference type="SAM" id="Phobius"/>
    </source>
</evidence>
<dbReference type="PANTHER" id="PTHR43570:SF16">
    <property type="entry name" value="ALDEHYDE DEHYDROGENASE TYPE III, ISOFORM Q"/>
    <property type="match status" value="1"/>
</dbReference>
<dbReference type="Gene3D" id="3.40.309.10">
    <property type="entry name" value="Aldehyde Dehydrogenase, Chain A, domain 2"/>
    <property type="match status" value="1"/>
</dbReference>
<evidence type="ECO:0000256" key="2">
    <source>
        <dbReference type="ARBA" id="ARBA00023002"/>
    </source>
</evidence>
<evidence type="ECO:0000256" key="4">
    <source>
        <dbReference type="PIRSR" id="PIRSR036492-1"/>
    </source>
</evidence>
<gene>
    <name evidence="9" type="ORF">OH76DRAFT_1487459</name>
</gene>
<keyword evidence="2 3" id="KW-0560">Oxidoreductase</keyword>
<dbReference type="InterPro" id="IPR012394">
    <property type="entry name" value="Aldehyde_DH_NAD(P)"/>
</dbReference>
<dbReference type="SUPFAM" id="SSF53720">
    <property type="entry name" value="ALDH-like"/>
    <property type="match status" value="1"/>
</dbReference>
<evidence type="ECO:0000256" key="5">
    <source>
        <dbReference type="PROSITE-ProRule" id="PRU10007"/>
    </source>
</evidence>
<reference evidence="9 10" key="1">
    <citation type="journal article" date="2018" name="Biotechnol. Biofuels">
        <title>Integrative visual omics of the white-rot fungus Polyporus brumalis exposes the biotechnological potential of its oxidative enzymes for delignifying raw plant biomass.</title>
        <authorList>
            <person name="Miyauchi S."/>
            <person name="Rancon A."/>
            <person name="Drula E."/>
            <person name="Hage H."/>
            <person name="Chaduli D."/>
            <person name="Favel A."/>
            <person name="Grisel S."/>
            <person name="Henrissat B."/>
            <person name="Herpoel-Gimbert I."/>
            <person name="Ruiz-Duenas F.J."/>
            <person name="Chevret D."/>
            <person name="Hainaut M."/>
            <person name="Lin J."/>
            <person name="Wang M."/>
            <person name="Pangilinan J."/>
            <person name="Lipzen A."/>
            <person name="Lesage-Meessen L."/>
            <person name="Navarro D."/>
            <person name="Riley R."/>
            <person name="Grigoriev I.V."/>
            <person name="Zhou S."/>
            <person name="Raouche S."/>
            <person name="Rosso M.N."/>
        </authorList>
    </citation>
    <scope>NUCLEOTIDE SEQUENCE [LARGE SCALE GENOMIC DNA]</scope>
    <source>
        <strain evidence="9 10">BRFM 1820</strain>
    </source>
</reference>
<evidence type="ECO:0000313" key="10">
    <source>
        <dbReference type="Proteomes" id="UP000256964"/>
    </source>
</evidence>
<feature type="active site" evidence="4 5">
    <location>
        <position position="217"/>
    </location>
</feature>
<dbReference type="InterPro" id="IPR029510">
    <property type="entry name" value="Ald_DH_CS_GLU"/>
</dbReference>
<dbReference type="InterPro" id="IPR016161">
    <property type="entry name" value="Ald_DH/histidinol_DH"/>
</dbReference>
<feature type="domain" description="Aldehyde dehydrogenase" evidence="8">
    <location>
        <begin position="391"/>
        <end position="455"/>
    </location>
</feature>
<dbReference type="FunFam" id="3.40.605.10:FF:000004">
    <property type="entry name" value="Aldehyde dehydrogenase"/>
    <property type="match status" value="1"/>
</dbReference>
<dbReference type="InterPro" id="IPR016160">
    <property type="entry name" value="Ald_DH_CS_CYS"/>
</dbReference>
<dbReference type="STRING" id="139420.A0A371CUS8"/>
<sequence length="539" mass="60146">MSEQYTPLDDIERVLASARNAFLSDRAKPVAFRKQQIAQVGYLLKDNEERFKEALKLDLGRHAVETELFDFGPTYKDVRVAYDNVEKWTKVQPIDFNLNYIAMRPTIKAEPKGVILIVSAFNVPLFLTLGPLVSAIASGCAAVIKPSEAVPHVNLLLAELIPKYLDPELYHVIQGGVAETSKILELRWDHILYIGGVRVGRIIAQAAAKHLTPITLELGGKNPVVVDPKVDIEMTARRLLWGRFSNAGQVCTCPEYVLVPRTFQSTLISALKDAYGKFYPDGPENSDSFSRIVTREHAARRQGLLKRTNGEIVCGGDVDVEKKYVAPTIVNDVTAEDALMGEEMFGPVLLIVPVEDVDEAIAFIQARDVCYYTASLGWFMLTAHPRRETPLAVYVFSQDKKFQEKVFSSTRSGAALANETVLSPAVPGFPVGGVGASGYGYYAGKQAFEQFTHYRVSLDNPSWVDTLVFGFRFPPYNDRYKKYVRMMHAPLPPRPTKGAKTTKPGFAWTWWISFVVSMLVSTLSLMLVRKNDVLRKLKS</sequence>
<feature type="transmembrane region" description="Helical" evidence="7">
    <location>
        <begin position="508"/>
        <end position="528"/>
    </location>
</feature>
<organism evidence="9 10">
    <name type="scientific">Lentinus brumalis</name>
    <dbReference type="NCBI Taxonomy" id="2498619"/>
    <lineage>
        <taxon>Eukaryota</taxon>
        <taxon>Fungi</taxon>
        <taxon>Dikarya</taxon>
        <taxon>Basidiomycota</taxon>
        <taxon>Agaricomycotina</taxon>
        <taxon>Agaricomycetes</taxon>
        <taxon>Polyporales</taxon>
        <taxon>Polyporaceae</taxon>
        <taxon>Lentinus</taxon>
    </lineage>
</organism>
<feature type="active site" evidence="4">
    <location>
        <position position="251"/>
    </location>
</feature>
<evidence type="ECO:0000256" key="1">
    <source>
        <dbReference type="ARBA" id="ARBA00009986"/>
    </source>
</evidence>
<dbReference type="PROSITE" id="PS00070">
    <property type="entry name" value="ALDEHYDE_DEHYDR_CYS"/>
    <property type="match status" value="1"/>
</dbReference>
<protein>
    <recommendedName>
        <fullName evidence="3">Aldehyde dehydrogenase</fullName>
    </recommendedName>
</protein>
<dbReference type="InterPro" id="IPR016162">
    <property type="entry name" value="Ald_DH_N"/>
</dbReference>
<dbReference type="GO" id="GO:0006081">
    <property type="term" value="P:aldehyde metabolic process"/>
    <property type="evidence" value="ECO:0007669"/>
    <property type="project" value="InterPro"/>
</dbReference>